<reference evidence="2 3" key="1">
    <citation type="submission" date="2019-02" db="EMBL/GenBank/DDBJ databases">
        <title>Deep-cultivation of Planctomycetes and their phenomic and genomic characterization uncovers novel biology.</title>
        <authorList>
            <person name="Wiegand S."/>
            <person name="Jogler M."/>
            <person name="Boedeker C."/>
            <person name="Pinto D."/>
            <person name="Vollmers J."/>
            <person name="Rivas-Marin E."/>
            <person name="Kohn T."/>
            <person name="Peeters S.H."/>
            <person name="Heuer A."/>
            <person name="Rast P."/>
            <person name="Oberbeckmann S."/>
            <person name="Bunk B."/>
            <person name="Jeske O."/>
            <person name="Meyerdierks A."/>
            <person name="Storesund J.E."/>
            <person name="Kallscheuer N."/>
            <person name="Luecker S."/>
            <person name="Lage O.M."/>
            <person name="Pohl T."/>
            <person name="Merkel B.J."/>
            <person name="Hornburger P."/>
            <person name="Mueller R.-W."/>
            <person name="Bruemmer F."/>
            <person name="Labrenz M."/>
            <person name="Spormann A.M."/>
            <person name="Op Den Camp H."/>
            <person name="Overmann J."/>
            <person name="Amann R."/>
            <person name="Jetten M.S.M."/>
            <person name="Mascher T."/>
            <person name="Medema M.H."/>
            <person name="Devos D.P."/>
            <person name="Kaster A.-K."/>
            <person name="Ovreas L."/>
            <person name="Rohde M."/>
            <person name="Galperin M.Y."/>
            <person name="Jogler C."/>
        </authorList>
    </citation>
    <scope>NUCLEOTIDE SEQUENCE [LARGE SCALE GENOMIC DNA]</scope>
    <source>
        <strain evidence="2 3">Enr8</strain>
    </source>
</reference>
<evidence type="ECO:0000313" key="2">
    <source>
        <dbReference type="EMBL" id="TWT31617.1"/>
    </source>
</evidence>
<sequence length="315" mass="34486">MNFQPFAAGQPGRIVLFYNPIAGPLHRHDKIDRLKSRLERQGYEVVSATTLVDLETLVDDSVQFVISAGGDGTAAAAVARIGDDTPLAIFPTGTENVYGKYLGISNSTAAFVEFLSRAMICQMDAATANGRIFLLMLGVGYDAEVVHQVAAQRKGHLTQSAYFGPILQTSWRYPFPNLQLELENEAGEVERLDGKWAFVVNVPRYAWGMSFAPQAVPWDGLLDVCILRQGGLAPGIGYLYSILRGGLNARRDVTYRRCRRIEIASDMTDVRFQTDGDPGGPLPVEIAVAPGRFPCLVPREFAENHQQLAANEAVL</sequence>
<dbReference type="Gene3D" id="2.60.200.40">
    <property type="match status" value="1"/>
</dbReference>
<feature type="domain" description="DAGKc" evidence="1">
    <location>
        <begin position="9"/>
        <end position="132"/>
    </location>
</feature>
<dbReference type="PANTHER" id="PTHR30492">
    <property type="entry name" value="METHYLGLYOXAL SYNTHASE"/>
    <property type="match status" value="1"/>
</dbReference>
<gene>
    <name evidence="2" type="primary">bmrU</name>
    <name evidence="2" type="ORF">Enr8_35400</name>
</gene>
<dbReference type="EC" id="2.7.1.-" evidence="2"/>
<dbReference type="EMBL" id="SJPF01000004">
    <property type="protein sequence ID" value="TWT31617.1"/>
    <property type="molecule type" value="Genomic_DNA"/>
</dbReference>
<dbReference type="Pfam" id="PF00781">
    <property type="entry name" value="DAGK_cat"/>
    <property type="match status" value="1"/>
</dbReference>
<dbReference type="GO" id="GO:0005829">
    <property type="term" value="C:cytosol"/>
    <property type="evidence" value="ECO:0007669"/>
    <property type="project" value="TreeGrafter"/>
</dbReference>
<dbReference type="PROSITE" id="PS50146">
    <property type="entry name" value="DAGK"/>
    <property type="match status" value="1"/>
</dbReference>
<dbReference type="GO" id="GO:0016301">
    <property type="term" value="F:kinase activity"/>
    <property type="evidence" value="ECO:0007669"/>
    <property type="project" value="UniProtKB-KW"/>
</dbReference>
<dbReference type="RefSeq" id="WP_186767720.1">
    <property type="nucleotide sequence ID" value="NZ_SJPF01000004.1"/>
</dbReference>
<dbReference type="Proteomes" id="UP000318878">
    <property type="component" value="Unassembled WGS sequence"/>
</dbReference>
<keyword evidence="2" id="KW-0418">Kinase</keyword>
<dbReference type="AlphaFoldDB" id="A0A5C5V1H2"/>
<proteinExistence type="predicted"/>
<name>A0A5C5V1H2_9BACT</name>
<protein>
    <submittedName>
        <fullName evidence="2">Putative lipid kinase BmrU</fullName>
        <ecNumber evidence="2">2.7.1.-</ecNumber>
    </submittedName>
</protein>
<dbReference type="PANTHER" id="PTHR30492:SF0">
    <property type="entry name" value="METHYLGLYOXAL SYNTHASE"/>
    <property type="match status" value="1"/>
</dbReference>
<evidence type="ECO:0000313" key="3">
    <source>
        <dbReference type="Proteomes" id="UP000318878"/>
    </source>
</evidence>
<dbReference type="InterPro" id="IPR001206">
    <property type="entry name" value="Diacylglycerol_kinase_cat_dom"/>
</dbReference>
<comment type="caution">
    <text evidence="2">The sequence shown here is derived from an EMBL/GenBank/DDBJ whole genome shotgun (WGS) entry which is preliminary data.</text>
</comment>
<keyword evidence="2" id="KW-0808">Transferase</keyword>
<organism evidence="2 3">
    <name type="scientific">Blastopirellula retiformator</name>
    <dbReference type="NCBI Taxonomy" id="2527970"/>
    <lineage>
        <taxon>Bacteria</taxon>
        <taxon>Pseudomonadati</taxon>
        <taxon>Planctomycetota</taxon>
        <taxon>Planctomycetia</taxon>
        <taxon>Pirellulales</taxon>
        <taxon>Pirellulaceae</taxon>
        <taxon>Blastopirellula</taxon>
    </lineage>
</organism>
<dbReference type="SUPFAM" id="SSF111331">
    <property type="entry name" value="NAD kinase/diacylglycerol kinase-like"/>
    <property type="match status" value="1"/>
</dbReference>
<dbReference type="GO" id="GO:0008929">
    <property type="term" value="F:methylglyoxal synthase activity"/>
    <property type="evidence" value="ECO:0007669"/>
    <property type="project" value="InterPro"/>
</dbReference>
<dbReference type="GO" id="GO:0019242">
    <property type="term" value="P:methylglyoxal biosynthetic process"/>
    <property type="evidence" value="ECO:0007669"/>
    <property type="project" value="InterPro"/>
</dbReference>
<dbReference type="InterPro" id="IPR045540">
    <property type="entry name" value="YegS/DAGK_C"/>
</dbReference>
<evidence type="ECO:0000259" key="1">
    <source>
        <dbReference type="PROSITE" id="PS50146"/>
    </source>
</evidence>
<dbReference type="Gene3D" id="3.40.50.10330">
    <property type="entry name" value="Probable inorganic polyphosphate/atp-NAD kinase, domain 1"/>
    <property type="match status" value="1"/>
</dbReference>
<dbReference type="InterPro" id="IPR004363">
    <property type="entry name" value="Methylgl_synth"/>
</dbReference>
<keyword evidence="3" id="KW-1185">Reference proteome</keyword>
<dbReference type="InterPro" id="IPR016064">
    <property type="entry name" value="NAD/diacylglycerol_kinase_sf"/>
</dbReference>
<accession>A0A5C5V1H2</accession>
<dbReference type="InterPro" id="IPR017438">
    <property type="entry name" value="ATP-NAD_kinase_N"/>
</dbReference>
<dbReference type="Pfam" id="PF19279">
    <property type="entry name" value="YegS_C"/>
    <property type="match status" value="1"/>
</dbReference>